<reference evidence="1 2" key="1">
    <citation type="submission" date="2016-10" db="EMBL/GenBank/DDBJ databases">
        <authorList>
            <person name="Varghese N."/>
            <person name="Submissions S."/>
        </authorList>
    </citation>
    <scope>NUCLEOTIDE SEQUENCE [LARGE SCALE GENOMIC DNA]</scope>
    <source>
        <strain evidence="1 2">DSM 29073</strain>
    </source>
</reference>
<gene>
    <name evidence="1" type="ORF">SAMN05444001_101193</name>
</gene>
<keyword evidence="2" id="KW-1185">Reference proteome</keyword>
<organism evidence="1 2">
    <name type="scientific">Parabacteroides chinchillae</name>
    <dbReference type="NCBI Taxonomy" id="871327"/>
    <lineage>
        <taxon>Bacteria</taxon>
        <taxon>Pseudomonadati</taxon>
        <taxon>Bacteroidota</taxon>
        <taxon>Bacteroidia</taxon>
        <taxon>Bacteroidales</taxon>
        <taxon>Tannerellaceae</taxon>
        <taxon>Parabacteroides</taxon>
    </lineage>
</organism>
<dbReference type="AlphaFoldDB" id="A0A8G2BTR5"/>
<dbReference type="RefSeq" id="WP_234999261.1">
    <property type="nucleotide sequence ID" value="NZ_FNVS01000001.1"/>
</dbReference>
<evidence type="ECO:0000313" key="1">
    <source>
        <dbReference type="EMBL" id="SEF43819.1"/>
    </source>
</evidence>
<name>A0A8G2BTR5_9BACT</name>
<evidence type="ECO:0000313" key="2">
    <source>
        <dbReference type="Proteomes" id="UP000236725"/>
    </source>
</evidence>
<dbReference type="EMBL" id="FNVS01000001">
    <property type="protein sequence ID" value="SEF43819.1"/>
    <property type="molecule type" value="Genomic_DNA"/>
</dbReference>
<dbReference type="Pfam" id="PF12099">
    <property type="entry name" value="DUF3575"/>
    <property type="match status" value="1"/>
</dbReference>
<evidence type="ECO:0008006" key="3">
    <source>
        <dbReference type="Google" id="ProtNLM"/>
    </source>
</evidence>
<accession>A0A8G2BTR5</accession>
<dbReference type="Proteomes" id="UP000236725">
    <property type="component" value="Unassembled WGS sequence"/>
</dbReference>
<proteinExistence type="predicted"/>
<comment type="caution">
    <text evidence="1">The sequence shown here is derived from an EMBL/GenBank/DDBJ whole genome shotgun (WGS) entry which is preliminary data.</text>
</comment>
<protein>
    <recommendedName>
        <fullName evidence="3">DUF3575 domain-containing protein</fullName>
    </recommendedName>
</protein>
<sequence>MKKVLNILLFCILLGVNEVLAQNYLPANSYLFSFPENQNFLLVDYGDNAFALQCMNEDLLSARSKLLDNKSHILIVAHVSAYDYAEGTVINEASLRASRIRAYVKSKLNIPHECVAFYIDKSGTYRDRVDVYLVGSPLPWFVNQEICYSESLYPVAVKDAIKRYGSVPYVDFYSRGSSNGESRIIYVITDELFDDSELEDYRLLIKNKPSVSVTGRVITENGTPVLKTQTVKPAVKSTTPSVVQKELQTAHYVFPLKFAVKTNLLPWFKIVSSLELGNGNTGIQIGSFMPNLELEYYFADRWSIALAGKYADFSYKGKDDNKWSVSDITLSPKVWPIEKGSFSGLSVGLFGQYGDFDIRGEKISVDGLYGRTGRFWTAGASIGYLIPVYSGFCMEAELQTGYRSVFNGKKYRYDEIDNKNYLETRFSSTGFMVGLKISVLYRFGF</sequence>
<dbReference type="InterPro" id="IPR021958">
    <property type="entry name" value="DUF3575"/>
</dbReference>